<keyword evidence="4" id="KW-0732">Signal</keyword>
<keyword evidence="1" id="KW-0863">Zinc-finger</keyword>
<name>A0A226DZI8_FOLCA</name>
<dbReference type="EMBL" id="LNIX01000009">
    <property type="protein sequence ID" value="OXA50111.1"/>
    <property type="molecule type" value="Genomic_DNA"/>
</dbReference>
<feature type="region of interest" description="Disordered" evidence="3">
    <location>
        <begin position="857"/>
        <end position="907"/>
    </location>
</feature>
<gene>
    <name evidence="6" type="ORF">Fcan01_14810</name>
</gene>
<dbReference type="Pfam" id="PF03564">
    <property type="entry name" value="DUF1759"/>
    <property type="match status" value="1"/>
</dbReference>
<feature type="domain" description="CCHC-type" evidence="5">
    <location>
        <begin position="456"/>
        <end position="470"/>
    </location>
</feature>
<comment type="caution">
    <text evidence="6">The sequence shown here is derived from an EMBL/GenBank/DDBJ whole genome shotgun (WGS) entry which is preliminary data.</text>
</comment>
<evidence type="ECO:0000256" key="2">
    <source>
        <dbReference type="SAM" id="Coils"/>
    </source>
</evidence>
<dbReference type="GO" id="GO:0008270">
    <property type="term" value="F:zinc ion binding"/>
    <property type="evidence" value="ECO:0007669"/>
    <property type="project" value="UniProtKB-KW"/>
</dbReference>
<dbReference type="PANTHER" id="PTHR47331:SF4">
    <property type="entry name" value="PEPTIDASE S1 DOMAIN-CONTAINING PROTEIN"/>
    <property type="match status" value="1"/>
</dbReference>
<dbReference type="InterPro" id="IPR001878">
    <property type="entry name" value="Znf_CCHC"/>
</dbReference>
<dbReference type="PROSITE" id="PS50158">
    <property type="entry name" value="ZF_CCHC"/>
    <property type="match status" value="1"/>
</dbReference>
<feature type="coiled-coil region" evidence="2">
    <location>
        <begin position="93"/>
        <end position="120"/>
    </location>
</feature>
<sequence length="1199" mass="136111">MAVLNFLLLSLFLMTGICLELCSAAPTALTASPPETVRVQPLEGVRYKFLGSVATTVMDQLRQSRGRVRASITRTITEVEAELSKNAPDLLVLRAKSQKLEEWQSRVAELDHNVLRAMQEATCSDEDYNKEGEVCEEYEDKIRLVQLKITDLLSTPLQLPLLRPISPDNSSQWYNSVASSGGERRRQFKLPKINLRKFNGELKDWLSWWSQFVKIHEDDTLHTSDKFEYLVQCMVVGSRARDLVDVYPHTEDNYPKVIAALHERFGKPKLLKQWYVRELLKMVIQNVKQKEEFMLPKLFDKLESHLKALESLGVSSEQMAEFLFPMVESSLPEDILKAWQRSNYYGMDGSREIPPKSELDYLLKFLRQEVEAEGQRAMARNGFESNENSKKDVCAKPKNKKHESDVPTLAELHINESKKSKSCIFCAKPHESKECGFARNMTHEEKQKKVIENHACFRCLKPGHSSRKCKAFVKCIICQHDLQSIMCPSLSNVKKESKPKEAEDEEQERVNVGTICAKGMLFETLSVRLVGKDGKHHTARVFLDRGSARSFIKESTSKLLGYKPVGEDIFGKEFLEGPGSGSRKHNLYDVTVTNLKGNFMKCVQLTGLKTMSCKIPRIPNGPWIEEIKSKKINLSDFNYSNSDEIDILIGGDKIPGLLTGKQIILQCGMVATETHFGWALLGPLDQNQIKPIFNTVLCSHLNDITNYWDLDVLSIRDPIEVKTEAAAAEEAKKLFAQNIGKEPDGRYVVSLPWAEGKEELPDNKWVAEKRLQNVTNSLMSKGKYEEYDKVFPSHTINARPLNAVTEDPEDLTPLTPDAFRRGLAMKGFPEAEEIKVTGRKLQESFLSFSASKIATETEVNANHDDATDDKKQPTAAHSSTGEKSISLGFKQPAGLSKAKRDVEQEADSANGKTPLYLFKKDFYHPNTMRFLTSSFTNGNGKDLYPFYTRSHSGGVKYQRNRRSFQTDPFDLSTLPITTSHASRHPADELDLELDNQKDKEAFFRLMALLASKESNQQQPKYNLLNEDFLLPGVKMDENEGTFQDEEAEDLPLPIDLGYYGSEPGDLFSTNHPTAYEMDGSPTELTRMGIRLNEYPGTHGLYMSPQKKQRQDTDDEWLEDAVPLQNHFKTRRSDNTLFRFNPVKSHFRRYQRSGHSNYNNAADFGIAGGRFGSFYPTIGEQMLIRKRRSFNPTKVAHLTM</sequence>
<evidence type="ECO:0000313" key="6">
    <source>
        <dbReference type="EMBL" id="OXA50111.1"/>
    </source>
</evidence>
<evidence type="ECO:0000256" key="1">
    <source>
        <dbReference type="PROSITE-ProRule" id="PRU00047"/>
    </source>
</evidence>
<dbReference type="InterPro" id="IPR005312">
    <property type="entry name" value="DUF1759"/>
</dbReference>
<feature type="chain" id="PRO_5012533592" description="CCHC-type domain-containing protein" evidence="4">
    <location>
        <begin position="25"/>
        <end position="1199"/>
    </location>
</feature>
<dbReference type="OrthoDB" id="8015404at2759"/>
<keyword evidence="1" id="KW-0862">Zinc</keyword>
<dbReference type="SMART" id="SM00343">
    <property type="entry name" value="ZnF_C2HC"/>
    <property type="match status" value="1"/>
</dbReference>
<evidence type="ECO:0000256" key="4">
    <source>
        <dbReference type="SAM" id="SignalP"/>
    </source>
</evidence>
<dbReference type="GO" id="GO:0003676">
    <property type="term" value="F:nucleic acid binding"/>
    <property type="evidence" value="ECO:0007669"/>
    <property type="project" value="InterPro"/>
</dbReference>
<reference evidence="6 7" key="1">
    <citation type="submission" date="2015-12" db="EMBL/GenBank/DDBJ databases">
        <title>The genome of Folsomia candida.</title>
        <authorList>
            <person name="Faddeeva A."/>
            <person name="Derks M.F."/>
            <person name="Anvar Y."/>
            <person name="Smit S."/>
            <person name="Van Straalen N."/>
            <person name="Roelofs D."/>
        </authorList>
    </citation>
    <scope>NUCLEOTIDE SEQUENCE [LARGE SCALE GENOMIC DNA]</scope>
    <source>
        <strain evidence="6 7">VU population</strain>
        <tissue evidence="6">Whole body</tissue>
    </source>
</reference>
<keyword evidence="1" id="KW-0479">Metal-binding</keyword>
<feature type="region of interest" description="Disordered" evidence="3">
    <location>
        <begin position="380"/>
        <end position="405"/>
    </location>
</feature>
<dbReference type="PANTHER" id="PTHR47331">
    <property type="entry name" value="PHD-TYPE DOMAIN-CONTAINING PROTEIN"/>
    <property type="match status" value="1"/>
</dbReference>
<feature type="signal peptide" evidence="4">
    <location>
        <begin position="1"/>
        <end position="24"/>
    </location>
</feature>
<feature type="compositionally biased region" description="Basic and acidic residues" evidence="3">
    <location>
        <begin position="861"/>
        <end position="872"/>
    </location>
</feature>
<accession>A0A226DZI8</accession>
<evidence type="ECO:0000256" key="3">
    <source>
        <dbReference type="SAM" id="MobiDB-lite"/>
    </source>
</evidence>
<evidence type="ECO:0000313" key="7">
    <source>
        <dbReference type="Proteomes" id="UP000198287"/>
    </source>
</evidence>
<keyword evidence="2" id="KW-0175">Coiled coil</keyword>
<protein>
    <recommendedName>
        <fullName evidence="5">CCHC-type domain-containing protein</fullName>
    </recommendedName>
</protein>
<organism evidence="6 7">
    <name type="scientific">Folsomia candida</name>
    <name type="common">Springtail</name>
    <dbReference type="NCBI Taxonomy" id="158441"/>
    <lineage>
        <taxon>Eukaryota</taxon>
        <taxon>Metazoa</taxon>
        <taxon>Ecdysozoa</taxon>
        <taxon>Arthropoda</taxon>
        <taxon>Hexapoda</taxon>
        <taxon>Collembola</taxon>
        <taxon>Entomobryomorpha</taxon>
        <taxon>Isotomoidea</taxon>
        <taxon>Isotomidae</taxon>
        <taxon>Proisotominae</taxon>
        <taxon>Folsomia</taxon>
    </lineage>
</organism>
<dbReference type="AlphaFoldDB" id="A0A226DZI8"/>
<dbReference type="Proteomes" id="UP000198287">
    <property type="component" value="Unassembled WGS sequence"/>
</dbReference>
<proteinExistence type="predicted"/>
<keyword evidence="7" id="KW-1185">Reference proteome</keyword>
<evidence type="ECO:0000259" key="5">
    <source>
        <dbReference type="PROSITE" id="PS50158"/>
    </source>
</evidence>